<feature type="region of interest" description="Disordered" evidence="1">
    <location>
        <begin position="1"/>
        <end position="70"/>
    </location>
</feature>
<accession>A0ABX1RKR5</accession>
<dbReference type="Proteomes" id="UP001296706">
    <property type="component" value="Unassembled WGS sequence"/>
</dbReference>
<feature type="compositionally biased region" description="Basic and acidic residues" evidence="1">
    <location>
        <begin position="58"/>
        <end position="70"/>
    </location>
</feature>
<sequence length="70" mass="7414">MRPDELSDQTATRAEPLPEERAAEQGGEDRGAEAAEILRDSEERVAGAVEGNAPGDAADEHRPSEETATP</sequence>
<evidence type="ECO:0000256" key="1">
    <source>
        <dbReference type="SAM" id="MobiDB-lite"/>
    </source>
</evidence>
<evidence type="ECO:0000313" key="2">
    <source>
        <dbReference type="EMBL" id="NMH80436.1"/>
    </source>
</evidence>
<organism evidence="2 3">
    <name type="scientific">Pseudonocardia xinjiangensis</name>
    <dbReference type="NCBI Taxonomy" id="75289"/>
    <lineage>
        <taxon>Bacteria</taxon>
        <taxon>Bacillati</taxon>
        <taxon>Actinomycetota</taxon>
        <taxon>Actinomycetes</taxon>
        <taxon>Pseudonocardiales</taxon>
        <taxon>Pseudonocardiaceae</taxon>
        <taxon>Pseudonocardia</taxon>
    </lineage>
</organism>
<reference evidence="2 3" key="1">
    <citation type="submission" date="2020-04" db="EMBL/GenBank/DDBJ databases">
        <authorList>
            <person name="Klaysubun C."/>
            <person name="Duangmal K."/>
            <person name="Lipun K."/>
        </authorList>
    </citation>
    <scope>NUCLEOTIDE SEQUENCE [LARGE SCALE GENOMIC DNA]</scope>
    <source>
        <strain evidence="2 3">JCM 11839</strain>
    </source>
</reference>
<evidence type="ECO:0000313" key="3">
    <source>
        <dbReference type="Proteomes" id="UP001296706"/>
    </source>
</evidence>
<comment type="caution">
    <text evidence="2">The sequence shown here is derived from an EMBL/GenBank/DDBJ whole genome shotgun (WGS) entry which is preliminary data.</text>
</comment>
<keyword evidence="3" id="KW-1185">Reference proteome</keyword>
<dbReference type="EMBL" id="JAAXKY010000101">
    <property type="protein sequence ID" value="NMH80436.1"/>
    <property type="molecule type" value="Genomic_DNA"/>
</dbReference>
<gene>
    <name evidence="2" type="ORF">HF577_25540</name>
</gene>
<name>A0ABX1RKR5_9PSEU</name>
<dbReference type="RefSeq" id="WP_169398485.1">
    <property type="nucleotide sequence ID" value="NZ_BAAAJH010000005.1"/>
</dbReference>
<feature type="compositionally biased region" description="Basic and acidic residues" evidence="1">
    <location>
        <begin position="16"/>
        <end position="45"/>
    </location>
</feature>
<protein>
    <submittedName>
        <fullName evidence="2">Uncharacterized protein</fullName>
    </submittedName>
</protein>
<proteinExistence type="predicted"/>